<keyword evidence="5" id="KW-0671">Queuosine biosynthesis</keyword>
<dbReference type="InterPro" id="IPR017900">
    <property type="entry name" value="4Fe4S_Fe_S_CS"/>
</dbReference>
<sequence>MDTQAQTRAEALCPHPAGVYVAAFPYYAGDQPGNLSRYARGENYHTALHRRLEQAAESLTALEPLHKFVPLVDNSPLPEGVAAGLAGLGLRGQNGLTILPPYGTWIFLGAILTDQPLPSAEHPSPPCAQCGACVAACPGKALGPNGLDPSKCLSDLTQRKGALTEEQQQQLRRHSLIWGCDICQEVCPYNRRVPTTPLPEFRTGLLSTLSPSDVENFTRRQFQDAYPDRAFTWRGPGVLERNLKLKSEQEKAPALD</sequence>
<organism evidence="10 11">
    <name type="scientific">Candidatus Intestinimonas merdavium</name>
    <dbReference type="NCBI Taxonomy" id="2838622"/>
    <lineage>
        <taxon>Bacteria</taxon>
        <taxon>Bacillati</taxon>
        <taxon>Bacillota</taxon>
        <taxon>Clostridia</taxon>
        <taxon>Eubacteriales</taxon>
        <taxon>Intestinimonas</taxon>
    </lineage>
</organism>
<evidence type="ECO:0000313" key="11">
    <source>
        <dbReference type="Proteomes" id="UP000886824"/>
    </source>
</evidence>
<accession>A0A9D2CCE9</accession>
<feature type="domain" description="4Fe-4S ferredoxin-type" evidence="9">
    <location>
        <begin position="116"/>
        <end position="147"/>
    </location>
</feature>
<dbReference type="GO" id="GO:0008616">
    <property type="term" value="P:tRNA queuosine(34) biosynthetic process"/>
    <property type="evidence" value="ECO:0007669"/>
    <property type="project" value="UniProtKB-KW"/>
</dbReference>
<dbReference type="Pfam" id="PF13484">
    <property type="entry name" value="Fer4_16"/>
    <property type="match status" value="1"/>
</dbReference>
<keyword evidence="8" id="KW-0411">Iron-sulfur</keyword>
<evidence type="ECO:0000256" key="3">
    <source>
        <dbReference type="ARBA" id="ARBA00022694"/>
    </source>
</evidence>
<dbReference type="PANTHER" id="PTHR30002">
    <property type="entry name" value="EPOXYQUEUOSINE REDUCTASE"/>
    <property type="match status" value="1"/>
</dbReference>
<evidence type="ECO:0000256" key="8">
    <source>
        <dbReference type="ARBA" id="ARBA00023014"/>
    </source>
</evidence>
<keyword evidence="7" id="KW-0408">Iron</keyword>
<dbReference type="GO" id="GO:0052693">
    <property type="term" value="F:epoxyqueuosine reductase activity"/>
    <property type="evidence" value="ECO:0007669"/>
    <property type="project" value="TreeGrafter"/>
</dbReference>
<name>A0A9D2CCE9_9FIRM</name>
<evidence type="ECO:0000256" key="4">
    <source>
        <dbReference type="ARBA" id="ARBA00022723"/>
    </source>
</evidence>
<keyword evidence="4" id="KW-0479">Metal-binding</keyword>
<dbReference type="InterPro" id="IPR013542">
    <property type="entry name" value="QueG_DUF1730"/>
</dbReference>
<keyword evidence="1" id="KW-0004">4Fe-4S</keyword>
<evidence type="ECO:0000256" key="1">
    <source>
        <dbReference type="ARBA" id="ARBA00022485"/>
    </source>
</evidence>
<dbReference type="PROSITE" id="PS51379">
    <property type="entry name" value="4FE4S_FER_2"/>
    <property type="match status" value="1"/>
</dbReference>
<dbReference type="InterPro" id="IPR017896">
    <property type="entry name" value="4Fe4S_Fe-S-bd"/>
</dbReference>
<dbReference type="AlphaFoldDB" id="A0A9D2CCE9"/>
<dbReference type="Pfam" id="PF08331">
    <property type="entry name" value="QueG_DUF1730"/>
    <property type="match status" value="1"/>
</dbReference>
<dbReference type="SUPFAM" id="SSF54862">
    <property type="entry name" value="4Fe-4S ferredoxins"/>
    <property type="match status" value="1"/>
</dbReference>
<keyword evidence="3" id="KW-0819">tRNA processing</keyword>
<evidence type="ECO:0000259" key="9">
    <source>
        <dbReference type="PROSITE" id="PS51379"/>
    </source>
</evidence>
<gene>
    <name evidence="10" type="ORF">H9826_02210</name>
</gene>
<dbReference type="Gene3D" id="3.30.70.20">
    <property type="match status" value="1"/>
</dbReference>
<proteinExistence type="predicted"/>
<keyword evidence="2" id="KW-0963">Cytoplasm</keyword>
<comment type="caution">
    <text evidence="10">The sequence shown here is derived from an EMBL/GenBank/DDBJ whole genome shotgun (WGS) entry which is preliminary data.</text>
</comment>
<evidence type="ECO:0000256" key="6">
    <source>
        <dbReference type="ARBA" id="ARBA00023002"/>
    </source>
</evidence>
<dbReference type="InterPro" id="IPR004453">
    <property type="entry name" value="QueG"/>
</dbReference>
<dbReference type="Proteomes" id="UP000886824">
    <property type="component" value="Unassembled WGS sequence"/>
</dbReference>
<evidence type="ECO:0000256" key="5">
    <source>
        <dbReference type="ARBA" id="ARBA00022785"/>
    </source>
</evidence>
<evidence type="ECO:0000313" key="10">
    <source>
        <dbReference type="EMBL" id="HIY72776.1"/>
    </source>
</evidence>
<dbReference type="EMBL" id="DXCX01000025">
    <property type="protein sequence ID" value="HIY72776.1"/>
    <property type="molecule type" value="Genomic_DNA"/>
</dbReference>
<dbReference type="PANTHER" id="PTHR30002:SF4">
    <property type="entry name" value="EPOXYQUEUOSINE REDUCTASE"/>
    <property type="match status" value="1"/>
</dbReference>
<evidence type="ECO:0000256" key="7">
    <source>
        <dbReference type="ARBA" id="ARBA00023004"/>
    </source>
</evidence>
<reference evidence="10" key="1">
    <citation type="journal article" date="2021" name="PeerJ">
        <title>Extensive microbial diversity within the chicken gut microbiome revealed by metagenomics and culture.</title>
        <authorList>
            <person name="Gilroy R."/>
            <person name="Ravi A."/>
            <person name="Getino M."/>
            <person name="Pursley I."/>
            <person name="Horton D.L."/>
            <person name="Alikhan N.F."/>
            <person name="Baker D."/>
            <person name="Gharbi K."/>
            <person name="Hall N."/>
            <person name="Watson M."/>
            <person name="Adriaenssens E.M."/>
            <person name="Foster-Nyarko E."/>
            <person name="Jarju S."/>
            <person name="Secka A."/>
            <person name="Antonio M."/>
            <person name="Oren A."/>
            <person name="Chaudhuri R.R."/>
            <person name="La Ragione R."/>
            <person name="Hildebrand F."/>
            <person name="Pallen M.J."/>
        </authorList>
    </citation>
    <scope>NUCLEOTIDE SEQUENCE</scope>
    <source>
        <strain evidence="10">CHK33-7979</strain>
    </source>
</reference>
<dbReference type="PROSITE" id="PS00198">
    <property type="entry name" value="4FE4S_FER_1"/>
    <property type="match status" value="1"/>
</dbReference>
<evidence type="ECO:0000256" key="2">
    <source>
        <dbReference type="ARBA" id="ARBA00022490"/>
    </source>
</evidence>
<protein>
    <submittedName>
        <fullName evidence="10">DUF1730 domain-containing protein</fullName>
    </submittedName>
</protein>
<dbReference type="GO" id="GO:0046872">
    <property type="term" value="F:metal ion binding"/>
    <property type="evidence" value="ECO:0007669"/>
    <property type="project" value="UniProtKB-KW"/>
</dbReference>
<keyword evidence="6" id="KW-0560">Oxidoreductase</keyword>
<reference evidence="10" key="2">
    <citation type="submission" date="2021-04" db="EMBL/GenBank/DDBJ databases">
        <authorList>
            <person name="Gilroy R."/>
        </authorList>
    </citation>
    <scope>NUCLEOTIDE SEQUENCE</scope>
    <source>
        <strain evidence="10">CHK33-7979</strain>
    </source>
</reference>
<dbReference type="GO" id="GO:0051539">
    <property type="term" value="F:4 iron, 4 sulfur cluster binding"/>
    <property type="evidence" value="ECO:0007669"/>
    <property type="project" value="UniProtKB-KW"/>
</dbReference>